<evidence type="ECO:0000313" key="3">
    <source>
        <dbReference type="EMBL" id="CYU62349.1"/>
    </source>
</evidence>
<sequence length="448" mass="52006">MQSEYVLLCSPYRYSSVFANSVNRQFIEKELMSVVMPGVNIMTRGLLRTMLETNYGITDYSSLKEEIDKLEDGRYHALEDVSSFIDGIGTPDVKDFYLSLNSLTGSQLIKGFDDCRIIDVLTKSYATRLITKEEFEELFTKQTERIKNSYQTWEQYLASCVMGKLLQYVPSSETITSVEEYVVDVYSFCIAPTNVFSYGTFWANHELANLTALLENFLPEEIVKELKSRQDRVDYKGEIPGLTVPSNDLLASLEGTSIDPTFIDYERYQYLSELVDYVFWTPLIENNLEWMIAEKNLQEQDTILLPKEYASLYSARVFWYHYPSYKELHEEHIFAMFEGTLSLNLIFTEEAVYTFKKKLFGKPALVRIPWEQVELSSSLNLWMEESKIHFGKKTISNVSPVLSEIGLNSKAIDDLDSQERKALENEWQQKMNQFLEGIPQRIREFKGK</sequence>
<evidence type="ECO:0000313" key="4">
    <source>
        <dbReference type="Proteomes" id="UP000073494"/>
    </source>
</evidence>
<name>A0A0Z8EHS8_STRSU</name>
<proteinExistence type="predicted"/>
<protein>
    <recommendedName>
        <fullName evidence="5">DUF1266 domain-containing protein</fullName>
    </recommendedName>
</protein>
<dbReference type="EMBL" id="FIHD01000001">
    <property type="protein sequence ID" value="CYU62349.1"/>
    <property type="molecule type" value="Genomic_DNA"/>
</dbReference>
<dbReference type="AlphaFoldDB" id="A0A0Z8EHS8"/>
<reference evidence="3 4" key="1">
    <citation type="submission" date="2016-02" db="EMBL/GenBank/DDBJ databases">
        <authorList>
            <consortium name="Pathogen Informatics"/>
        </authorList>
    </citation>
    <scope>NUCLEOTIDE SEQUENCE [LARGE SCALE GENOMIC DNA]</scope>
    <source>
        <strain evidence="3 4">LSS54</strain>
    </source>
</reference>
<dbReference type="RefSeq" id="WP_044775608.1">
    <property type="nucleotide sequence ID" value="NZ_CEFG01000327.1"/>
</dbReference>
<dbReference type="InterPro" id="IPR058816">
    <property type="entry name" value="PH_39"/>
</dbReference>
<feature type="domain" description="PH" evidence="2">
    <location>
        <begin position="267"/>
        <end position="441"/>
    </location>
</feature>
<gene>
    <name evidence="3" type="ORF">ERS132416_00096</name>
</gene>
<dbReference type="Pfam" id="PF26565">
    <property type="entry name" value="PH_39"/>
    <property type="match status" value="1"/>
</dbReference>
<evidence type="ECO:0000259" key="2">
    <source>
        <dbReference type="Pfam" id="PF26565"/>
    </source>
</evidence>
<dbReference type="Proteomes" id="UP000073494">
    <property type="component" value="Unassembled WGS sequence"/>
</dbReference>
<organism evidence="3 4">
    <name type="scientific">Streptococcus suis</name>
    <dbReference type="NCBI Taxonomy" id="1307"/>
    <lineage>
        <taxon>Bacteria</taxon>
        <taxon>Bacillati</taxon>
        <taxon>Bacillota</taxon>
        <taxon>Bacilli</taxon>
        <taxon>Lactobacillales</taxon>
        <taxon>Streptococcaceae</taxon>
        <taxon>Streptococcus</taxon>
    </lineage>
</organism>
<dbReference type="Pfam" id="PF06889">
    <property type="entry name" value="DUF1266"/>
    <property type="match status" value="1"/>
</dbReference>
<accession>A0A0Z8EHS8</accession>
<dbReference type="InterPro" id="IPR009677">
    <property type="entry name" value="DUF1266"/>
</dbReference>
<feature type="domain" description="DUF1266" evidence="1">
    <location>
        <begin position="50"/>
        <end position="173"/>
    </location>
</feature>
<evidence type="ECO:0008006" key="5">
    <source>
        <dbReference type="Google" id="ProtNLM"/>
    </source>
</evidence>
<evidence type="ECO:0000259" key="1">
    <source>
        <dbReference type="Pfam" id="PF06889"/>
    </source>
</evidence>